<dbReference type="AlphaFoldDB" id="A0A2S0KH78"/>
<proteinExistence type="inferred from homology"/>
<dbReference type="KEGG" id="git:C6V83_12825"/>
<dbReference type="PANTHER" id="PTHR12001:SF85">
    <property type="entry name" value="SHORT CHAIN ISOPRENYL DIPHOSPHATE SYNTHASE"/>
    <property type="match status" value="1"/>
</dbReference>
<evidence type="ECO:0000256" key="3">
    <source>
        <dbReference type="ARBA" id="ARBA00006706"/>
    </source>
</evidence>
<dbReference type="SUPFAM" id="SSF48576">
    <property type="entry name" value="Terpenoid synthases"/>
    <property type="match status" value="1"/>
</dbReference>
<name>A0A2S0KH78_9ACTN</name>
<sequence>MLRAERRGERFAERVLCKPAKGIDCPGPDPLALPLGRIARVLSQQQVPRAVEGVLRDYFDATATALDEISPVVTQVGDALAEFVLGGGKRIRPLFVHAGWRCALSAGPPDERPDPARTEPLMLRTGAAIELIQACALVHDDILDRSDTRRGNPTVHRRFERLHDDLAWSGEAAHHGVSVAILLGDLALAWADDLVHGYAPAGASPATGPAGMPLPAAAGTLWSRMRTEVLGGQLLDITNEVSGDESVDAAYRVMEYKTAAYTVARPLEIGAALGEAPRELSESLRRIGTGLGLAFQLRDDVLGAFGDPAQTGKPSGDDLVSGKRTVLVTEALASSVPAVAADLRGFLGRSLSDDELSEAREILTGSGALAEVEAQVDGHLTVALDEIDALPVDAAARDDLRALARRIAHRHT</sequence>
<dbReference type="OrthoDB" id="4497239at2"/>
<evidence type="ECO:0000313" key="8">
    <source>
        <dbReference type="EMBL" id="AVM01006.1"/>
    </source>
</evidence>
<dbReference type="Pfam" id="PF00348">
    <property type="entry name" value="polyprenyl_synt"/>
    <property type="match status" value="1"/>
</dbReference>
<keyword evidence="4 7" id="KW-0808">Transferase</keyword>
<dbReference type="GO" id="GO:0046872">
    <property type="term" value="F:metal ion binding"/>
    <property type="evidence" value="ECO:0007669"/>
    <property type="project" value="UniProtKB-KW"/>
</dbReference>
<evidence type="ECO:0000256" key="4">
    <source>
        <dbReference type="ARBA" id="ARBA00022679"/>
    </source>
</evidence>
<evidence type="ECO:0000256" key="2">
    <source>
        <dbReference type="ARBA" id="ARBA00005128"/>
    </source>
</evidence>
<comment type="similarity">
    <text evidence="3 7">Belongs to the FPP/GGPP synthase family.</text>
</comment>
<dbReference type="Gene3D" id="1.10.600.10">
    <property type="entry name" value="Farnesyl Diphosphate Synthase"/>
    <property type="match status" value="1"/>
</dbReference>
<reference evidence="8 9" key="1">
    <citation type="submission" date="2018-03" db="EMBL/GenBank/DDBJ databases">
        <title>Characteristics and genome of n-alkane degrading marine bacteria Gordonia iterans isolated from crude oil contaminated in Tae-an, South Korea.</title>
        <authorList>
            <person name="Lee S.-S."/>
            <person name="Kim H."/>
        </authorList>
    </citation>
    <scope>NUCLEOTIDE SEQUENCE [LARGE SCALE GENOMIC DNA]</scope>
    <source>
        <strain evidence="8 9">Co17</strain>
    </source>
</reference>
<organism evidence="8 9">
    <name type="scientific">Gordonia iterans</name>
    <dbReference type="NCBI Taxonomy" id="1004901"/>
    <lineage>
        <taxon>Bacteria</taxon>
        <taxon>Bacillati</taxon>
        <taxon>Actinomycetota</taxon>
        <taxon>Actinomycetes</taxon>
        <taxon>Mycobacteriales</taxon>
        <taxon>Gordoniaceae</taxon>
        <taxon>Gordonia</taxon>
    </lineage>
</organism>
<dbReference type="CDD" id="cd00685">
    <property type="entry name" value="Trans_IPPS_HT"/>
    <property type="match status" value="1"/>
</dbReference>
<comment type="pathway">
    <text evidence="2">Isoprenoid biosynthesis.</text>
</comment>
<dbReference type="GO" id="GO:0008299">
    <property type="term" value="P:isoprenoid biosynthetic process"/>
    <property type="evidence" value="ECO:0007669"/>
    <property type="project" value="InterPro"/>
</dbReference>
<keyword evidence="9" id="KW-1185">Reference proteome</keyword>
<evidence type="ECO:0000313" key="9">
    <source>
        <dbReference type="Proteomes" id="UP000239814"/>
    </source>
</evidence>
<keyword evidence="6" id="KW-0460">Magnesium</keyword>
<comment type="cofactor">
    <cofactor evidence="1">
        <name>Mg(2+)</name>
        <dbReference type="ChEBI" id="CHEBI:18420"/>
    </cofactor>
</comment>
<dbReference type="Proteomes" id="UP000239814">
    <property type="component" value="Chromosome"/>
</dbReference>
<evidence type="ECO:0000256" key="5">
    <source>
        <dbReference type="ARBA" id="ARBA00022723"/>
    </source>
</evidence>
<dbReference type="InterPro" id="IPR033749">
    <property type="entry name" value="Polyprenyl_synt_CS"/>
</dbReference>
<dbReference type="SFLD" id="SFLDS00005">
    <property type="entry name" value="Isoprenoid_Synthase_Type_I"/>
    <property type="match status" value="1"/>
</dbReference>
<dbReference type="PROSITE" id="PS00723">
    <property type="entry name" value="POLYPRENYL_SYNTHASE_1"/>
    <property type="match status" value="1"/>
</dbReference>
<evidence type="ECO:0000256" key="7">
    <source>
        <dbReference type="RuleBase" id="RU004466"/>
    </source>
</evidence>
<evidence type="ECO:0000256" key="1">
    <source>
        <dbReference type="ARBA" id="ARBA00001946"/>
    </source>
</evidence>
<dbReference type="SFLD" id="SFLDG01017">
    <property type="entry name" value="Polyprenyl_Transferase_Like"/>
    <property type="match status" value="1"/>
</dbReference>
<evidence type="ECO:0000256" key="6">
    <source>
        <dbReference type="ARBA" id="ARBA00022842"/>
    </source>
</evidence>
<dbReference type="PROSITE" id="PS00444">
    <property type="entry name" value="POLYPRENYL_SYNTHASE_2"/>
    <property type="match status" value="1"/>
</dbReference>
<keyword evidence="5" id="KW-0479">Metal-binding</keyword>
<dbReference type="InterPro" id="IPR008949">
    <property type="entry name" value="Isoprenoid_synthase_dom_sf"/>
</dbReference>
<dbReference type="EMBL" id="CP027433">
    <property type="protein sequence ID" value="AVM01006.1"/>
    <property type="molecule type" value="Genomic_DNA"/>
</dbReference>
<gene>
    <name evidence="8" type="ORF">C6V83_12825</name>
</gene>
<protein>
    <submittedName>
        <fullName evidence="8">Geranylgeranyl pyrophosphate synthase</fullName>
    </submittedName>
</protein>
<accession>A0A2S0KH78</accession>
<dbReference type="PANTHER" id="PTHR12001">
    <property type="entry name" value="GERANYLGERANYL PYROPHOSPHATE SYNTHASE"/>
    <property type="match status" value="1"/>
</dbReference>
<dbReference type="InterPro" id="IPR000092">
    <property type="entry name" value="Polyprenyl_synt"/>
</dbReference>
<dbReference type="GO" id="GO:0004659">
    <property type="term" value="F:prenyltransferase activity"/>
    <property type="evidence" value="ECO:0007669"/>
    <property type="project" value="InterPro"/>
</dbReference>